<protein>
    <submittedName>
        <fullName evidence="5">RNA polymerase sigma-70 factor, ECF subfamily</fullName>
    </submittedName>
</protein>
<dbReference type="InterPro" id="IPR032710">
    <property type="entry name" value="NTF2-like_dom_sf"/>
</dbReference>
<dbReference type="PANTHER" id="PTHR30173:SF36">
    <property type="entry name" value="ECF RNA POLYMERASE SIGMA FACTOR SIGJ"/>
    <property type="match status" value="1"/>
</dbReference>
<dbReference type="Pfam" id="PF04542">
    <property type="entry name" value="Sigma70_r2"/>
    <property type="match status" value="1"/>
</dbReference>
<dbReference type="InterPro" id="IPR014303">
    <property type="entry name" value="RNA_pol_sigma-70_ECF"/>
</dbReference>
<dbReference type="GO" id="GO:0003677">
    <property type="term" value="F:DNA binding"/>
    <property type="evidence" value="ECO:0007669"/>
    <property type="project" value="InterPro"/>
</dbReference>
<feature type="domain" description="RNA polymerase sigma-70 region 2" evidence="3">
    <location>
        <begin position="8"/>
        <end position="71"/>
    </location>
</feature>
<dbReference type="GO" id="GO:0006352">
    <property type="term" value="P:DNA-templated transcription initiation"/>
    <property type="evidence" value="ECO:0007669"/>
    <property type="project" value="InterPro"/>
</dbReference>
<dbReference type="Gene3D" id="3.10.450.50">
    <property type="match status" value="1"/>
</dbReference>
<evidence type="ECO:0000313" key="5">
    <source>
        <dbReference type="EMBL" id="SER25673.1"/>
    </source>
</evidence>
<name>A0A1H9MR91_9BACI</name>
<evidence type="ECO:0000313" key="6">
    <source>
        <dbReference type="Proteomes" id="UP000199687"/>
    </source>
</evidence>
<dbReference type="AlphaFoldDB" id="A0A1H9MR91"/>
<organism evidence="5 6">
    <name type="scientific">Gracilibacillus ureilyticus</name>
    <dbReference type="NCBI Taxonomy" id="531814"/>
    <lineage>
        <taxon>Bacteria</taxon>
        <taxon>Bacillati</taxon>
        <taxon>Bacillota</taxon>
        <taxon>Bacilli</taxon>
        <taxon>Bacillales</taxon>
        <taxon>Bacillaceae</taxon>
        <taxon>Gracilibacillus</taxon>
    </lineage>
</organism>
<dbReference type="EMBL" id="FOGL01000002">
    <property type="protein sequence ID" value="SER25673.1"/>
    <property type="molecule type" value="Genomic_DNA"/>
</dbReference>
<dbReference type="InterPro" id="IPR013324">
    <property type="entry name" value="RNA_pol_sigma_r3/r4-like"/>
</dbReference>
<sequence length="290" mass="33338">MQISNEEYEMYKPLLFSLGYRMTGSVSDTEDIMQDTFLKAYQLPETDINNKKAYLCKMMTNRCIDFLKSARVKREQYVGPWHPEPFLQEENDPSVIMISKEYMSIAYLRMMEHLTPHERAVVLLREVFHFSYKEIAGMIGKSEENCRKLLSRTKQKLTKVENESLNYEKNKSLIQRFIHAFETGSTEDLLKLVSDQVTLYSDGGGKVKAATRPIISSAKVLAFLHGINSKMPADFHTRLESANGQPCLVNYAGNTLHSTISFYICNDKIHEIYLTMNPEKLPETVTGSLY</sequence>
<feature type="coiled-coil region" evidence="2">
    <location>
        <begin position="143"/>
        <end position="170"/>
    </location>
</feature>
<dbReference type="SUPFAM" id="SSF88659">
    <property type="entry name" value="Sigma3 and sigma4 domains of RNA polymerase sigma factors"/>
    <property type="match status" value="1"/>
</dbReference>
<evidence type="ECO:0000256" key="1">
    <source>
        <dbReference type="ARBA" id="ARBA00011344"/>
    </source>
</evidence>
<dbReference type="Pfam" id="PF08281">
    <property type="entry name" value="Sigma70_r4_2"/>
    <property type="match status" value="1"/>
</dbReference>
<gene>
    <name evidence="5" type="ORF">SAMN04487944_10298</name>
</gene>
<dbReference type="GO" id="GO:0016987">
    <property type="term" value="F:sigma factor activity"/>
    <property type="evidence" value="ECO:0007669"/>
    <property type="project" value="InterPro"/>
</dbReference>
<dbReference type="CDD" id="cd06171">
    <property type="entry name" value="Sigma70_r4"/>
    <property type="match status" value="1"/>
</dbReference>
<comment type="subunit">
    <text evidence="1">Interacts transiently with the RNA polymerase catalytic core formed by RpoA, RpoB, RpoC and RpoZ (2 alpha, 1 beta, 1 beta' and 1 omega subunit) to form the RNA polymerase holoenzyme that can initiate transcription.</text>
</comment>
<dbReference type="RefSeq" id="WP_089739079.1">
    <property type="nucleotide sequence ID" value="NZ_FOGL01000002.1"/>
</dbReference>
<evidence type="ECO:0000259" key="4">
    <source>
        <dbReference type="Pfam" id="PF08281"/>
    </source>
</evidence>
<keyword evidence="6" id="KW-1185">Reference proteome</keyword>
<dbReference type="InterPro" id="IPR007627">
    <property type="entry name" value="RNA_pol_sigma70_r2"/>
</dbReference>
<dbReference type="NCBIfam" id="TIGR02937">
    <property type="entry name" value="sigma70-ECF"/>
    <property type="match status" value="1"/>
</dbReference>
<dbReference type="InterPro" id="IPR052704">
    <property type="entry name" value="ECF_Sigma-70_Domain"/>
</dbReference>
<dbReference type="InterPro" id="IPR013325">
    <property type="entry name" value="RNA_pol_sigma_r2"/>
</dbReference>
<dbReference type="STRING" id="531814.SAMN04487944_10298"/>
<dbReference type="SUPFAM" id="SSF54427">
    <property type="entry name" value="NTF2-like"/>
    <property type="match status" value="1"/>
</dbReference>
<dbReference type="SUPFAM" id="SSF88946">
    <property type="entry name" value="Sigma2 domain of RNA polymerase sigma factors"/>
    <property type="match status" value="1"/>
</dbReference>
<keyword evidence="2" id="KW-0175">Coiled coil</keyword>
<accession>A0A1H9MR91</accession>
<dbReference type="InterPro" id="IPR013249">
    <property type="entry name" value="RNA_pol_sigma70_r4_t2"/>
</dbReference>
<dbReference type="Gene3D" id="1.10.1740.10">
    <property type="match status" value="1"/>
</dbReference>
<dbReference type="PANTHER" id="PTHR30173">
    <property type="entry name" value="SIGMA 19 FACTOR"/>
    <property type="match status" value="1"/>
</dbReference>
<proteinExistence type="predicted"/>
<dbReference type="InterPro" id="IPR036388">
    <property type="entry name" value="WH-like_DNA-bd_sf"/>
</dbReference>
<dbReference type="NCBIfam" id="NF007214">
    <property type="entry name" value="PRK09636.1"/>
    <property type="match status" value="1"/>
</dbReference>
<dbReference type="InterPro" id="IPR014284">
    <property type="entry name" value="RNA_pol_sigma-70_dom"/>
</dbReference>
<evidence type="ECO:0000259" key="3">
    <source>
        <dbReference type="Pfam" id="PF04542"/>
    </source>
</evidence>
<dbReference type="NCBIfam" id="TIGR02957">
    <property type="entry name" value="SigX4"/>
    <property type="match status" value="1"/>
</dbReference>
<reference evidence="5 6" key="1">
    <citation type="submission" date="2016-10" db="EMBL/GenBank/DDBJ databases">
        <authorList>
            <person name="de Groot N.N."/>
        </authorList>
    </citation>
    <scope>NUCLEOTIDE SEQUENCE [LARGE SCALE GENOMIC DNA]</scope>
    <source>
        <strain evidence="5 6">CGMCC 1.7727</strain>
    </source>
</reference>
<dbReference type="Proteomes" id="UP000199687">
    <property type="component" value="Unassembled WGS sequence"/>
</dbReference>
<dbReference type="Gene3D" id="1.10.10.10">
    <property type="entry name" value="Winged helix-like DNA-binding domain superfamily/Winged helix DNA-binding domain"/>
    <property type="match status" value="1"/>
</dbReference>
<dbReference type="OrthoDB" id="3211555at2"/>
<evidence type="ECO:0000256" key="2">
    <source>
        <dbReference type="SAM" id="Coils"/>
    </source>
</evidence>
<feature type="domain" description="RNA polymerase sigma factor 70 region 4 type 2" evidence="4">
    <location>
        <begin position="106"/>
        <end position="157"/>
    </location>
</feature>